<dbReference type="SUPFAM" id="SSF50978">
    <property type="entry name" value="WD40 repeat-like"/>
    <property type="match status" value="1"/>
</dbReference>
<comment type="similarity">
    <text evidence="1">Belongs to the WD repeat EIPR1 family.</text>
</comment>
<accession>A0A4U5PCU9</accession>
<evidence type="ECO:0000313" key="7">
    <source>
        <dbReference type="Proteomes" id="UP000298663"/>
    </source>
</evidence>
<dbReference type="InterPro" id="IPR001680">
    <property type="entry name" value="WD40_rpt"/>
</dbReference>
<dbReference type="PROSITE" id="PS50294">
    <property type="entry name" value="WD_REPEATS_REGION"/>
    <property type="match status" value="1"/>
</dbReference>
<dbReference type="PANTHER" id="PTHR14205:SF15">
    <property type="entry name" value="EARP AND GARP COMPLEX-INTERACTING PROTEIN 1"/>
    <property type="match status" value="1"/>
</dbReference>
<dbReference type="OrthoDB" id="196957at2759"/>
<dbReference type="InterPro" id="IPR036322">
    <property type="entry name" value="WD40_repeat_dom_sf"/>
</dbReference>
<reference evidence="6 7" key="2">
    <citation type="journal article" date="2019" name="G3 (Bethesda)">
        <title>Hybrid Assembly of the Genome of the Entomopathogenic Nematode Steinernema carpocapsae Identifies the X-Chromosome.</title>
        <authorList>
            <person name="Serra L."/>
            <person name="Macchietto M."/>
            <person name="Macias-Munoz A."/>
            <person name="McGill C.J."/>
            <person name="Rodriguez I.M."/>
            <person name="Rodriguez B."/>
            <person name="Murad R."/>
            <person name="Mortazavi A."/>
        </authorList>
    </citation>
    <scope>NUCLEOTIDE SEQUENCE [LARGE SCALE GENOMIC DNA]</scope>
    <source>
        <strain evidence="6 7">ALL</strain>
    </source>
</reference>
<evidence type="ECO:0000259" key="5">
    <source>
        <dbReference type="Pfam" id="PF23609"/>
    </source>
</evidence>
<dbReference type="SMART" id="SM00320">
    <property type="entry name" value="WD40"/>
    <property type="match status" value="3"/>
</dbReference>
<dbReference type="PROSITE" id="PS50082">
    <property type="entry name" value="WD_REPEATS_2"/>
    <property type="match status" value="1"/>
</dbReference>
<proteinExistence type="inferred from homology"/>
<organism evidence="6 7">
    <name type="scientific">Steinernema carpocapsae</name>
    <name type="common">Entomopathogenic nematode</name>
    <dbReference type="NCBI Taxonomy" id="34508"/>
    <lineage>
        <taxon>Eukaryota</taxon>
        <taxon>Metazoa</taxon>
        <taxon>Ecdysozoa</taxon>
        <taxon>Nematoda</taxon>
        <taxon>Chromadorea</taxon>
        <taxon>Rhabditida</taxon>
        <taxon>Tylenchina</taxon>
        <taxon>Panagrolaimomorpha</taxon>
        <taxon>Strongyloidoidea</taxon>
        <taxon>Steinernematidae</taxon>
        <taxon>Steinernema</taxon>
    </lineage>
</organism>
<dbReference type="Pfam" id="PF23609">
    <property type="entry name" value="Beta-prop_EIPR1"/>
    <property type="match status" value="1"/>
</dbReference>
<evidence type="ECO:0000256" key="1">
    <source>
        <dbReference type="ARBA" id="ARBA00005672"/>
    </source>
</evidence>
<dbReference type="Gene3D" id="2.130.10.10">
    <property type="entry name" value="YVTN repeat-like/Quinoprotein amine dehydrogenase"/>
    <property type="match status" value="1"/>
</dbReference>
<feature type="repeat" description="WD" evidence="4">
    <location>
        <begin position="197"/>
        <end position="238"/>
    </location>
</feature>
<keyword evidence="3" id="KW-0677">Repeat</keyword>
<gene>
    <name evidence="6" type="ORF">L596_008386</name>
</gene>
<sequence>METPLMCGIDLPARTIVSVAREEATQFIVGSLGLKAENQLVLLEIDEEFSQISNTAFPHLSGEVWALASHPTQPDIVSTCFLSSDAAGNLACGAKLWKMQGDRLEKLAAFDLPKETKRADSMHFSRDGTKAGISLDHAFSLFSIDEADVQLVKLHNLEEKKLSSFAWNPHSNGVALAIDNSVVFMDVRSFGTQNVISDAHFSRVRQVDFNPNMANVIVTAGDDSASIWDLRKSSKPLHTINDHLHWVWNARYNPIHDQLLLTTSSDTKVYLHCVGSLSSEATQEEEGVERLPDGRLDSVEDHEESVYGCAWSSNDPWIYASLSYDGRVIFSRVKREHKYRILQI</sequence>
<dbReference type="Pfam" id="PF00400">
    <property type="entry name" value="WD40"/>
    <property type="match status" value="1"/>
</dbReference>
<dbReference type="Proteomes" id="UP000298663">
    <property type="component" value="Unassembled WGS sequence"/>
</dbReference>
<evidence type="ECO:0000256" key="4">
    <source>
        <dbReference type="PROSITE-ProRule" id="PRU00221"/>
    </source>
</evidence>
<protein>
    <recommendedName>
        <fullName evidence="5">EIPR1-like beta-propeller domain-containing protein</fullName>
    </recommendedName>
</protein>
<dbReference type="AlphaFoldDB" id="A0A4U5PCU9"/>
<keyword evidence="2 4" id="KW-0853">WD repeat</keyword>
<reference evidence="6 7" key="1">
    <citation type="journal article" date="2015" name="Genome Biol.">
        <title>Comparative genomics of Steinernema reveals deeply conserved gene regulatory networks.</title>
        <authorList>
            <person name="Dillman A.R."/>
            <person name="Macchietto M."/>
            <person name="Porter C.F."/>
            <person name="Rogers A."/>
            <person name="Williams B."/>
            <person name="Antoshechkin I."/>
            <person name="Lee M.M."/>
            <person name="Goodwin Z."/>
            <person name="Lu X."/>
            <person name="Lewis E.E."/>
            <person name="Goodrich-Blair H."/>
            <person name="Stock S.P."/>
            <person name="Adams B.J."/>
            <person name="Sternberg P.W."/>
            <person name="Mortazavi A."/>
        </authorList>
    </citation>
    <scope>NUCLEOTIDE SEQUENCE [LARGE SCALE GENOMIC DNA]</scope>
    <source>
        <strain evidence="6 7">ALL</strain>
    </source>
</reference>
<feature type="domain" description="EIPR1-like beta-propeller" evidence="5">
    <location>
        <begin position="2"/>
        <end position="271"/>
    </location>
</feature>
<evidence type="ECO:0000256" key="2">
    <source>
        <dbReference type="ARBA" id="ARBA00022574"/>
    </source>
</evidence>
<dbReference type="InterPro" id="IPR059104">
    <property type="entry name" value="Beta-prop_EIPR1-like"/>
</dbReference>
<comment type="caution">
    <text evidence="6">The sequence shown here is derived from an EMBL/GenBank/DDBJ whole genome shotgun (WGS) entry which is preliminary data.</text>
</comment>
<dbReference type="InterPro" id="IPR015943">
    <property type="entry name" value="WD40/YVTN_repeat-like_dom_sf"/>
</dbReference>
<evidence type="ECO:0000256" key="3">
    <source>
        <dbReference type="ARBA" id="ARBA00022737"/>
    </source>
</evidence>
<dbReference type="PANTHER" id="PTHR14205">
    <property type="entry name" value="WD-REPEAT PROTEIN"/>
    <property type="match status" value="1"/>
</dbReference>
<name>A0A4U5PCU9_STECR</name>
<dbReference type="InterPro" id="IPR040323">
    <property type="entry name" value="EIPR1"/>
</dbReference>
<evidence type="ECO:0000313" key="6">
    <source>
        <dbReference type="EMBL" id="TKR94041.1"/>
    </source>
</evidence>
<dbReference type="GO" id="GO:0016567">
    <property type="term" value="P:protein ubiquitination"/>
    <property type="evidence" value="ECO:0007669"/>
    <property type="project" value="TreeGrafter"/>
</dbReference>
<dbReference type="STRING" id="34508.A0A4U5PCU9"/>
<dbReference type="EMBL" id="AZBU02000002">
    <property type="protein sequence ID" value="TKR94041.1"/>
    <property type="molecule type" value="Genomic_DNA"/>
</dbReference>
<keyword evidence="7" id="KW-1185">Reference proteome</keyword>